<name>A0A7Y4P051_9ACTN</name>
<dbReference type="GO" id="GO:0140359">
    <property type="term" value="F:ABC-type transporter activity"/>
    <property type="evidence" value="ECO:0007669"/>
    <property type="project" value="UniProtKB-ARBA"/>
</dbReference>
<evidence type="ECO:0000256" key="1">
    <source>
        <dbReference type="ARBA" id="ARBA00022448"/>
    </source>
</evidence>
<dbReference type="Proteomes" id="UP000553957">
    <property type="component" value="Unassembled WGS sequence"/>
</dbReference>
<keyword evidence="2" id="KW-1003">Cell membrane</keyword>
<dbReference type="AlphaFoldDB" id="A0A7Y4P051"/>
<dbReference type="GO" id="GO:0016887">
    <property type="term" value="F:ATP hydrolysis activity"/>
    <property type="evidence" value="ECO:0007669"/>
    <property type="project" value="InterPro"/>
</dbReference>
<dbReference type="InterPro" id="IPR003439">
    <property type="entry name" value="ABC_transporter-like_ATP-bd"/>
</dbReference>
<dbReference type="Gene3D" id="3.40.50.300">
    <property type="entry name" value="P-loop containing nucleotide triphosphate hydrolases"/>
    <property type="match status" value="1"/>
</dbReference>
<keyword evidence="10" id="KW-1185">Reference proteome</keyword>
<evidence type="ECO:0000313" key="9">
    <source>
        <dbReference type="EMBL" id="NOL42782.1"/>
    </source>
</evidence>
<reference evidence="9 10" key="1">
    <citation type="submission" date="2020-05" db="EMBL/GenBank/DDBJ databases">
        <title>Genome sequence of Kribbella sandramycini ATCC 39419.</title>
        <authorList>
            <person name="Maclea K.S."/>
            <person name="Fair J.L."/>
        </authorList>
    </citation>
    <scope>NUCLEOTIDE SEQUENCE [LARGE SCALE GENOMIC DNA]</scope>
    <source>
        <strain evidence="9 10">ATCC 39419</strain>
    </source>
</reference>
<dbReference type="PROSITE" id="PS50893">
    <property type="entry name" value="ABC_TRANSPORTER_2"/>
    <property type="match status" value="1"/>
</dbReference>
<dbReference type="GO" id="GO:0055052">
    <property type="term" value="C:ATP-binding cassette (ABC) transporter complex, substrate-binding subunit-containing"/>
    <property type="evidence" value="ECO:0007669"/>
    <property type="project" value="TreeGrafter"/>
</dbReference>
<dbReference type="EMBL" id="JACHKF010000001">
    <property type="protein sequence ID" value="MBB6566561.1"/>
    <property type="molecule type" value="Genomic_DNA"/>
</dbReference>
<dbReference type="PANTHER" id="PTHR43875:SF15">
    <property type="entry name" value="TREHALOSE IMPORT ATP-BINDING PROTEIN SUGC"/>
    <property type="match status" value="1"/>
</dbReference>
<dbReference type="InterPro" id="IPR027417">
    <property type="entry name" value="P-loop_NTPase"/>
</dbReference>
<evidence type="ECO:0000313" key="10">
    <source>
        <dbReference type="Proteomes" id="UP000534306"/>
    </source>
</evidence>
<evidence type="ECO:0000259" key="7">
    <source>
        <dbReference type="PROSITE" id="PS50893"/>
    </source>
</evidence>
<evidence type="ECO:0000256" key="5">
    <source>
        <dbReference type="ARBA" id="ARBA00022967"/>
    </source>
</evidence>
<feature type="domain" description="ABC transporter" evidence="7">
    <location>
        <begin position="4"/>
        <end position="235"/>
    </location>
</feature>
<dbReference type="InterPro" id="IPR017871">
    <property type="entry name" value="ABC_transporter-like_CS"/>
</dbReference>
<dbReference type="InterPro" id="IPR047641">
    <property type="entry name" value="ABC_transpr_MalK/UgpC-like"/>
</dbReference>
<gene>
    <name evidence="8" type="ORF">HNR71_002198</name>
    <name evidence="9" type="ORF">HPO96_21285</name>
</gene>
<evidence type="ECO:0000256" key="6">
    <source>
        <dbReference type="ARBA" id="ARBA00023136"/>
    </source>
</evidence>
<dbReference type="SUPFAM" id="SSF52540">
    <property type="entry name" value="P-loop containing nucleoside triphosphate hydrolases"/>
    <property type="match status" value="1"/>
</dbReference>
<dbReference type="Proteomes" id="UP000534306">
    <property type="component" value="Unassembled WGS sequence"/>
</dbReference>
<dbReference type="PANTHER" id="PTHR43875">
    <property type="entry name" value="MALTODEXTRIN IMPORT ATP-BINDING PROTEIN MSMX"/>
    <property type="match status" value="1"/>
</dbReference>
<dbReference type="GO" id="GO:0005524">
    <property type="term" value="F:ATP binding"/>
    <property type="evidence" value="ECO:0007669"/>
    <property type="project" value="UniProtKB-KW"/>
</dbReference>
<keyword evidence="6" id="KW-0472">Membrane</keyword>
<accession>A0A7Y4P051</accession>
<keyword evidence="3" id="KW-0547">Nucleotide-binding</keyword>
<dbReference type="EMBL" id="JABJRC010000005">
    <property type="protein sequence ID" value="NOL42782.1"/>
    <property type="molecule type" value="Genomic_DNA"/>
</dbReference>
<reference evidence="8 11" key="2">
    <citation type="submission" date="2020-08" db="EMBL/GenBank/DDBJ databases">
        <title>Sequencing the genomes of 1000 actinobacteria strains.</title>
        <authorList>
            <person name="Klenk H.-P."/>
        </authorList>
    </citation>
    <scope>NUCLEOTIDE SEQUENCE [LARGE SCALE GENOMIC DNA]</scope>
    <source>
        <strain evidence="8 11">DSM 15626</strain>
    </source>
</reference>
<proteinExistence type="predicted"/>
<dbReference type="SUPFAM" id="SSF50331">
    <property type="entry name" value="MOP-like"/>
    <property type="match status" value="1"/>
</dbReference>
<keyword evidence="4 9" id="KW-0067">ATP-binding</keyword>
<dbReference type="SMART" id="SM00382">
    <property type="entry name" value="AAA"/>
    <property type="match status" value="1"/>
</dbReference>
<evidence type="ECO:0000256" key="2">
    <source>
        <dbReference type="ARBA" id="ARBA00022475"/>
    </source>
</evidence>
<protein>
    <submittedName>
        <fullName evidence="9">ABC transporter ATP-binding protein</fullName>
    </submittedName>
    <submittedName>
        <fullName evidence="8">Multiple sugar transport system ATP-binding protein</fullName>
    </submittedName>
</protein>
<evidence type="ECO:0000256" key="3">
    <source>
        <dbReference type="ARBA" id="ARBA00022741"/>
    </source>
</evidence>
<dbReference type="PROSITE" id="PS00211">
    <property type="entry name" value="ABC_TRANSPORTER_1"/>
    <property type="match status" value="1"/>
</dbReference>
<evidence type="ECO:0000313" key="11">
    <source>
        <dbReference type="Proteomes" id="UP000553957"/>
    </source>
</evidence>
<organism evidence="9 10">
    <name type="scientific">Kribbella sandramycini</name>
    <dbReference type="NCBI Taxonomy" id="60450"/>
    <lineage>
        <taxon>Bacteria</taxon>
        <taxon>Bacillati</taxon>
        <taxon>Actinomycetota</taxon>
        <taxon>Actinomycetes</taxon>
        <taxon>Propionibacteriales</taxon>
        <taxon>Kribbellaceae</taxon>
        <taxon>Kribbella</taxon>
    </lineage>
</organism>
<dbReference type="Gene3D" id="2.40.50.100">
    <property type="match status" value="1"/>
</dbReference>
<dbReference type="InterPro" id="IPR008995">
    <property type="entry name" value="Mo/tungstate-bd_C_term_dom"/>
</dbReference>
<dbReference type="InterPro" id="IPR003593">
    <property type="entry name" value="AAA+_ATPase"/>
</dbReference>
<dbReference type="Pfam" id="PF00005">
    <property type="entry name" value="ABC_tran"/>
    <property type="match status" value="1"/>
</dbReference>
<evidence type="ECO:0000313" key="8">
    <source>
        <dbReference type="EMBL" id="MBB6566561.1"/>
    </source>
</evidence>
<keyword evidence="1" id="KW-0813">Transport</keyword>
<keyword evidence="8" id="KW-0762">Sugar transport</keyword>
<dbReference type="RefSeq" id="WP_171675277.1">
    <property type="nucleotide sequence ID" value="NZ_BAAAGT010000004.1"/>
</dbReference>
<comment type="caution">
    <text evidence="9">The sequence shown here is derived from an EMBL/GenBank/DDBJ whole genome shotgun (WGS) entry which is preliminary data.</text>
</comment>
<dbReference type="FunFam" id="3.40.50.300:FF:000042">
    <property type="entry name" value="Maltose/maltodextrin ABC transporter, ATP-binding protein"/>
    <property type="match status" value="1"/>
</dbReference>
<sequence>MTGIRLDSVTKVYDGRYLAVDDVSLEVPAGEFLVLLGPSGCGKTTLLRMIAGLEDITAGDIWFGRSNITMLPPKERGVALVFQNGALYPNRTTRENILFPLQMAKEEPAEANAKAVGVARILQIDSTLDRLPRTLSGGQRQRVAIGRAIVRQPRVFLMDEPLSNLDATMRTELRQELGAMVRDLDVTTVYVTHDQIEALTLADRVAVMRNGKIEDIGTPEEVFNDPATAFVAGFLGSPRINLMSATVKVTAHHRVTLELGTQSIALPPTDRRSLILNRHDGARVIVGARSDAFTLTSDADTQLTGSLRTLEFHGNQWIAFVECGLELVNPDLVGVQPPTAVRRMQNGHTRHAAEHESLLDKLRNALRRTPAEPPPEDPAPAHRRADLILEVPSNEGLKPRDTIRLAVDTAKLHLFGEDGRRIDRLTRQ</sequence>
<evidence type="ECO:0000256" key="4">
    <source>
        <dbReference type="ARBA" id="ARBA00022840"/>
    </source>
</evidence>
<keyword evidence="5" id="KW-1278">Translocase</keyword>